<comment type="caution">
    <text evidence="2">The sequence shown here is derived from an EMBL/GenBank/DDBJ whole genome shotgun (WGS) entry which is preliminary data.</text>
</comment>
<evidence type="ECO:0000313" key="2">
    <source>
        <dbReference type="EMBL" id="PKQ69524.1"/>
    </source>
</evidence>
<evidence type="ECO:0008006" key="4">
    <source>
        <dbReference type="Google" id="ProtNLM"/>
    </source>
</evidence>
<evidence type="ECO:0000256" key="1">
    <source>
        <dbReference type="SAM" id="SignalP"/>
    </source>
</evidence>
<feature type="signal peptide" evidence="1">
    <location>
        <begin position="1"/>
        <end position="19"/>
    </location>
</feature>
<keyword evidence="3" id="KW-1185">Reference proteome</keyword>
<dbReference type="EMBL" id="MVDE01000001">
    <property type="protein sequence ID" value="PKQ69524.1"/>
    <property type="molecule type" value="Genomic_DNA"/>
</dbReference>
<evidence type="ECO:0000313" key="3">
    <source>
        <dbReference type="Proteomes" id="UP000233618"/>
    </source>
</evidence>
<name>A0A2N3IGU0_9BACT</name>
<sequence length="479" mass="55413">MKKYIQFLLVMAAVMLLPAYNGFAVKPDKEITISWNSNWNRENLKISSNGDIEFNDSYTDITSISDGGYLKISMVSFGMKRKLYVSSDNGRVAYRYFEGNKEVNFEPKGREWMKKVLPDVIRNSGLDLENRVNKIYEKKGITGFLSELEKTDSDYFSSRMVEYLLKNNKLKKSELQSLLREFPYRIDSDYELSQIFKKYNPVFLEDAEVSADFFQSLAELSSNYELSQVLSSVYKLNDLTNENFTFFIGAFDDISSDYEKSNLMKLALHDDRLTNEQLTILLKEVEDLSSDYEKSQIIKSLLNADGLSTKNLNEIIELTHSLSSDYERTQIIGTMIKRGLLNTSNLDEFNELIEEISSEYSYTQILNELIGYEALGTGRFNYLIKASDNISSSYELSRFYNSLLNQEELSVEQQLELIFKSENISSNYELAQFLTRASQKMDLSNEKIYDALINATQEISSEYEYGKVMKAIYSHRKDR</sequence>
<protein>
    <recommendedName>
        <fullName evidence="4">Vitellogenin domain-containing protein</fullName>
    </recommendedName>
</protein>
<gene>
    <name evidence="2" type="ORF">BZG01_00930</name>
</gene>
<proteinExistence type="predicted"/>
<feature type="chain" id="PRO_5014658710" description="Vitellogenin domain-containing protein" evidence="1">
    <location>
        <begin position="20"/>
        <end position="479"/>
    </location>
</feature>
<dbReference type="RefSeq" id="WP_101307945.1">
    <property type="nucleotide sequence ID" value="NZ_MVDE01000001.1"/>
</dbReference>
<keyword evidence="1" id="KW-0732">Signal</keyword>
<dbReference type="AlphaFoldDB" id="A0A2N3IGU0"/>
<reference evidence="2 3" key="1">
    <citation type="journal article" date="2017" name="Front. Microbiol.">
        <title>Labilibaculum manganireducens gen. nov., sp. nov. and Labilibaculum filiforme sp. nov., Novel Bacteroidetes Isolated from Subsurface Sediments of the Baltic Sea.</title>
        <authorList>
            <person name="Vandieken V."/>
            <person name="Marshall I.P."/>
            <person name="Niemann H."/>
            <person name="Engelen B."/>
            <person name="Cypionka H."/>
        </authorList>
    </citation>
    <scope>NUCLEOTIDE SEQUENCE [LARGE SCALE GENOMIC DNA]</scope>
    <source>
        <strain evidence="2 3">59.10-2M</strain>
    </source>
</reference>
<dbReference type="Proteomes" id="UP000233618">
    <property type="component" value="Unassembled WGS sequence"/>
</dbReference>
<accession>A0A2N3IGU0</accession>
<organism evidence="2 3">
    <name type="scientific">Labilibaculum manganireducens</name>
    <dbReference type="NCBI Taxonomy" id="1940525"/>
    <lineage>
        <taxon>Bacteria</taxon>
        <taxon>Pseudomonadati</taxon>
        <taxon>Bacteroidota</taxon>
        <taxon>Bacteroidia</taxon>
        <taxon>Marinilabiliales</taxon>
        <taxon>Marinifilaceae</taxon>
        <taxon>Labilibaculum</taxon>
    </lineage>
</organism>